<proteinExistence type="inferred from homology"/>
<comment type="subcellular location">
    <subcellularLocation>
        <location evidence="1">Cell envelope</location>
    </subcellularLocation>
</comment>
<sequence length="329" mass="36047">MRKILSVSVIFVSAFLAFSSFSVCAEEYEIVMVAKHEGISWFDDMRTGVEEFGKDHADVKAYQIAPEGGDPAKQVQMVEDLIAKGVDAILVVPNDPTSMEPVLKKAKEAGIIVISHEAQQLAGIVDYDMESFVNENFGRLMMESLAEVLNGEGEYTGFVGALTMQTHMQWFNAAVELQKEKFPNMKLVTTEPIEDKNNEKLAYDRATELIKTYPNLKGIIGCSVSSTTMSALVLEEKENKDIAVVGLALPSVSGPYIKSGYLKKGQCWRPADAGYVSALIAYKMLKGEEISTGVNLVKPGYENCTVKDGVVFGNAPLVLTAENVDQYPF</sequence>
<evidence type="ECO:0000256" key="3">
    <source>
        <dbReference type="SAM" id="SignalP"/>
    </source>
</evidence>
<dbReference type="eggNOG" id="COG1879">
    <property type="taxonomic scope" value="Bacteria"/>
</dbReference>
<evidence type="ECO:0000256" key="2">
    <source>
        <dbReference type="ARBA" id="ARBA00007639"/>
    </source>
</evidence>
<dbReference type="InterPro" id="IPR050555">
    <property type="entry name" value="Bact_Solute-Bind_Prot2"/>
</dbReference>
<feature type="domain" description="Periplasmic binding protein" evidence="4">
    <location>
        <begin position="30"/>
        <end position="289"/>
    </location>
</feature>
<evidence type="ECO:0000259" key="4">
    <source>
        <dbReference type="Pfam" id="PF13407"/>
    </source>
</evidence>
<dbReference type="Gene3D" id="3.40.50.2300">
    <property type="match status" value="2"/>
</dbReference>
<reference evidence="5 6" key="1">
    <citation type="journal article" date="2015" name="PeerJ">
        <title>First genomic representation of candidate bacterial phylum KSB3 points to enhanced environmental sensing as a trigger of wastewater bulking.</title>
        <authorList>
            <person name="Sekiguchi Y."/>
            <person name="Ohashi A."/>
            <person name="Parks D.H."/>
            <person name="Yamauchi T."/>
            <person name="Tyson G.W."/>
            <person name="Hugenholtz P."/>
        </authorList>
    </citation>
    <scope>NUCLEOTIDE SEQUENCE [LARGE SCALE GENOMIC DNA]</scope>
</reference>
<dbReference type="Pfam" id="PF13407">
    <property type="entry name" value="Peripla_BP_4"/>
    <property type="match status" value="1"/>
</dbReference>
<comment type="similarity">
    <text evidence="2">Belongs to the bacterial solute-binding protein 2 family.</text>
</comment>
<evidence type="ECO:0000256" key="1">
    <source>
        <dbReference type="ARBA" id="ARBA00004196"/>
    </source>
</evidence>
<dbReference type="GO" id="GO:0030288">
    <property type="term" value="C:outer membrane-bounded periplasmic space"/>
    <property type="evidence" value="ECO:0007669"/>
    <property type="project" value="TreeGrafter"/>
</dbReference>
<dbReference type="STRING" id="1499967.U27_01995"/>
<feature type="signal peptide" evidence="3">
    <location>
        <begin position="1"/>
        <end position="25"/>
    </location>
</feature>
<name>A0A0S6W9M8_VECG1</name>
<organism evidence="5 6">
    <name type="scientific">Vecturithrix granuli</name>
    <dbReference type="NCBI Taxonomy" id="1499967"/>
    <lineage>
        <taxon>Bacteria</taxon>
        <taxon>Candidatus Moduliflexota</taxon>
        <taxon>Candidatus Vecturitrichia</taxon>
        <taxon>Candidatus Vecturitrichales</taxon>
        <taxon>Candidatus Vecturitrichaceae</taxon>
        <taxon>Candidatus Vecturithrix</taxon>
    </lineage>
</organism>
<dbReference type="SUPFAM" id="SSF53822">
    <property type="entry name" value="Periplasmic binding protein-like I"/>
    <property type="match status" value="1"/>
</dbReference>
<dbReference type="InterPro" id="IPR025997">
    <property type="entry name" value="SBP_2_dom"/>
</dbReference>
<dbReference type="CDD" id="cd20001">
    <property type="entry name" value="PBP1_LsrB_Quorum_Sensing-like"/>
    <property type="match status" value="1"/>
</dbReference>
<dbReference type="AlphaFoldDB" id="A0A0S6W9M8"/>
<dbReference type="Proteomes" id="UP000030661">
    <property type="component" value="Unassembled WGS sequence"/>
</dbReference>
<keyword evidence="6" id="KW-1185">Reference proteome</keyword>
<dbReference type="GO" id="GO:0030246">
    <property type="term" value="F:carbohydrate binding"/>
    <property type="evidence" value="ECO:0007669"/>
    <property type="project" value="TreeGrafter"/>
</dbReference>
<dbReference type="HOGENOM" id="CLU_037628_3_0_0"/>
<dbReference type="EMBL" id="DF820463">
    <property type="protein sequence ID" value="GAK55163.1"/>
    <property type="molecule type" value="Genomic_DNA"/>
</dbReference>
<keyword evidence="3" id="KW-0732">Signal</keyword>
<dbReference type="InterPro" id="IPR028082">
    <property type="entry name" value="Peripla_BP_I"/>
</dbReference>
<accession>A0A0S6W9M8</accession>
<protein>
    <recommendedName>
        <fullName evidence="4">Periplasmic binding protein domain-containing protein</fullName>
    </recommendedName>
</protein>
<gene>
    <name evidence="5" type="ORF">U27_01995</name>
</gene>
<dbReference type="PANTHER" id="PTHR30036">
    <property type="entry name" value="D-XYLOSE-BINDING PERIPLASMIC PROTEIN"/>
    <property type="match status" value="1"/>
</dbReference>
<feature type="chain" id="PRO_5006631652" description="Periplasmic binding protein domain-containing protein" evidence="3">
    <location>
        <begin position="26"/>
        <end position="329"/>
    </location>
</feature>
<evidence type="ECO:0000313" key="6">
    <source>
        <dbReference type="Proteomes" id="UP000030661"/>
    </source>
</evidence>
<dbReference type="PANTHER" id="PTHR30036:SF7">
    <property type="entry name" value="ABC TRANSPORTER PERIPLASMIC-BINDING PROTEIN YPHF"/>
    <property type="match status" value="1"/>
</dbReference>
<evidence type="ECO:0000313" key="5">
    <source>
        <dbReference type="EMBL" id="GAK55163.1"/>
    </source>
</evidence>